<organism evidence="10 11">
    <name type="scientific">Lophium mytilinum</name>
    <dbReference type="NCBI Taxonomy" id="390894"/>
    <lineage>
        <taxon>Eukaryota</taxon>
        <taxon>Fungi</taxon>
        <taxon>Dikarya</taxon>
        <taxon>Ascomycota</taxon>
        <taxon>Pezizomycotina</taxon>
        <taxon>Dothideomycetes</taxon>
        <taxon>Pleosporomycetidae</taxon>
        <taxon>Mytilinidiales</taxon>
        <taxon>Mytilinidiaceae</taxon>
        <taxon>Lophium</taxon>
    </lineage>
</organism>
<accession>A0A6A6QWB3</accession>
<feature type="repeat" description="WD" evidence="7">
    <location>
        <begin position="778"/>
        <end position="803"/>
    </location>
</feature>
<evidence type="ECO:0000256" key="2">
    <source>
        <dbReference type="ARBA" id="ARBA00022552"/>
    </source>
</evidence>
<keyword evidence="1 6" id="KW-0690">Ribosome biogenesis</keyword>
<dbReference type="PANTHER" id="PTHR17605">
    <property type="entry name" value="RIBOSOME BIOGENESIS PROTEIN BOP1 BLOCK OF PROLIFERATION 1 PROTEIN"/>
    <property type="match status" value="1"/>
</dbReference>
<dbReference type="InterPro" id="IPR001680">
    <property type="entry name" value="WD40_rpt"/>
</dbReference>
<feature type="compositionally biased region" description="Polar residues" evidence="8">
    <location>
        <begin position="111"/>
        <end position="126"/>
    </location>
</feature>
<evidence type="ECO:0000256" key="8">
    <source>
        <dbReference type="SAM" id="MobiDB-lite"/>
    </source>
</evidence>
<sequence length="803" mass="89634">MAPPSRKRKVVTRESPVLSRSASDDELEGGLLDGILSQSDDDSIEGSEAEDVEGLSEDESSLDEEEEEGDLDSDEIPSDGEPDIREQIRKLNTNGESSKSRHGKGSENGLLPSNGSGLDLNTTENGVGQDEEDDEDLQPNYTVEVDANGNERYVYKEIDPVYDSDDSDAAEATNTIGDIPLSFYDSYPHIGYDINGKKIMRPAKGEALDALLDSIDIPEGWTGLKDPATGKDRNLSREELEVLKRITRNELPEDGYDPYPDMVHYFTGIEETMPLSAAPEPKRRFVPSKHEAKRVMKIVKAIREGRIQPYKPPSEEVEEDSDIKTYDIWADEVPRPEHYMNIAAPKLPPPGYDESYHPPPEYLPDKDEKAAWIEADDEDREKEYLPTDHDALRKVPGYESFVKEKFERCLDLYLAPRVRRNKLNIDPESLLPKLPSPDELRPFPTTCATVFRGHEGRVRSVSVDPQGVFLASGGDDGVVRIWELVTGRQLWSVKLSREEAVHVVRWRPGKDAAVLAAAAGEDIYLIVPWSIISPDLEQTSRELLDAGWGYAASKPSTTTNGVANKESAAKWARPGPKLEEKGVLVKATVRSAVKVINWHRRGEYFSTVSPGGQSSAVAIHTLSKHLTQLPFRRLKGIAQSVQFHPSKPIFFVATRMSIRSYDLARQELVKILQPGAKWISSFDVHPGGDNLIVGTYDKRLLWHDLDLSSKPYKTLRYHKEAIRAVKFHQGGLPLFADASDDGSLQIFHGKVVGDLMENATIVPLKVLRGHQVKSRLGVMDVDWHPREPWCVSAGADGTCRLWN</sequence>
<keyword evidence="4" id="KW-0677">Repeat</keyword>
<gene>
    <name evidence="6" type="primary">ERB1</name>
    <name evidence="10" type="ORF">BU16DRAFT_526505</name>
</gene>
<dbReference type="PROSITE" id="PS50082">
    <property type="entry name" value="WD_REPEATS_2"/>
    <property type="match status" value="2"/>
</dbReference>
<keyword evidence="2 6" id="KW-0698">rRNA processing</keyword>
<keyword evidence="3 7" id="KW-0853">WD repeat</keyword>
<dbReference type="Pfam" id="PF08145">
    <property type="entry name" value="BOP1NT"/>
    <property type="match status" value="1"/>
</dbReference>
<dbReference type="GO" id="GO:0070545">
    <property type="term" value="C:PeBoW complex"/>
    <property type="evidence" value="ECO:0007669"/>
    <property type="project" value="TreeGrafter"/>
</dbReference>
<dbReference type="Gene3D" id="2.130.10.10">
    <property type="entry name" value="YVTN repeat-like/Quinoprotein amine dehydrogenase"/>
    <property type="match status" value="1"/>
</dbReference>
<proteinExistence type="inferred from homology"/>
<evidence type="ECO:0000256" key="4">
    <source>
        <dbReference type="ARBA" id="ARBA00022737"/>
    </source>
</evidence>
<dbReference type="PROSITE" id="PS50294">
    <property type="entry name" value="WD_REPEATS_REGION"/>
    <property type="match status" value="2"/>
</dbReference>
<feature type="compositionally biased region" description="Basic residues" evidence="8">
    <location>
        <begin position="1"/>
        <end position="10"/>
    </location>
</feature>
<evidence type="ECO:0000256" key="7">
    <source>
        <dbReference type="PROSITE-ProRule" id="PRU00221"/>
    </source>
</evidence>
<dbReference type="FunFam" id="2.130.10.10:FF:000061">
    <property type="entry name" value="Ribosome biogenesis protein BOP1 homolog"/>
    <property type="match status" value="1"/>
</dbReference>
<dbReference type="GO" id="GO:0000466">
    <property type="term" value="P:maturation of 5.8S rRNA from tricistronic rRNA transcript (SSU-rRNA, 5.8S rRNA, LSU-rRNA)"/>
    <property type="evidence" value="ECO:0007669"/>
    <property type="project" value="UniProtKB-UniRule"/>
</dbReference>
<feature type="region of interest" description="Disordered" evidence="8">
    <location>
        <begin position="1"/>
        <end position="154"/>
    </location>
</feature>
<dbReference type="InterPro" id="IPR036322">
    <property type="entry name" value="WD40_repeat_dom_sf"/>
</dbReference>
<dbReference type="InterPro" id="IPR012953">
    <property type="entry name" value="BOP1_N_dom"/>
</dbReference>
<dbReference type="EMBL" id="MU004188">
    <property type="protein sequence ID" value="KAF2495973.1"/>
    <property type="molecule type" value="Genomic_DNA"/>
</dbReference>
<keyword evidence="5 6" id="KW-0539">Nucleus</keyword>
<evidence type="ECO:0000313" key="10">
    <source>
        <dbReference type="EMBL" id="KAF2495973.1"/>
    </source>
</evidence>
<protein>
    <recommendedName>
        <fullName evidence="6">Ribosome biogenesis protein ERB1</fullName>
    </recommendedName>
    <alternativeName>
        <fullName evidence="6">Eukaryotic ribosome biogenesis protein 1</fullName>
    </alternativeName>
</protein>
<dbReference type="SUPFAM" id="SSF50978">
    <property type="entry name" value="WD40 repeat-like"/>
    <property type="match status" value="1"/>
</dbReference>
<dbReference type="OrthoDB" id="5571054at2759"/>
<dbReference type="HAMAP" id="MF_03027">
    <property type="entry name" value="BOP1"/>
    <property type="match status" value="1"/>
</dbReference>
<dbReference type="InterPro" id="IPR015943">
    <property type="entry name" value="WD40/YVTN_repeat-like_dom_sf"/>
</dbReference>
<dbReference type="GO" id="GO:0000463">
    <property type="term" value="P:maturation of LSU-rRNA from tricistronic rRNA transcript (SSU-rRNA, 5.8S rRNA, LSU-rRNA)"/>
    <property type="evidence" value="ECO:0007669"/>
    <property type="project" value="UniProtKB-UniRule"/>
</dbReference>
<evidence type="ECO:0000259" key="9">
    <source>
        <dbReference type="SMART" id="SM01035"/>
    </source>
</evidence>
<keyword evidence="11" id="KW-1185">Reference proteome</keyword>
<comment type="function">
    <text evidence="6">Component of the NOP7 complex, which is required for maturation of the 25S and 5.8S ribosomal RNAs and formation of the 60S ribosome.</text>
</comment>
<feature type="repeat" description="WD" evidence="7">
    <location>
        <begin position="451"/>
        <end position="492"/>
    </location>
</feature>
<dbReference type="Pfam" id="PF00400">
    <property type="entry name" value="WD40"/>
    <property type="match status" value="2"/>
</dbReference>
<dbReference type="PROSITE" id="PS00678">
    <property type="entry name" value="WD_REPEATS_1"/>
    <property type="match status" value="1"/>
</dbReference>
<dbReference type="GO" id="GO:0030687">
    <property type="term" value="C:preribosome, large subunit precursor"/>
    <property type="evidence" value="ECO:0007669"/>
    <property type="project" value="UniProtKB-UniRule"/>
</dbReference>
<comment type="subunit">
    <text evidence="6">Component of the NOP7 complex, composed of ERB1, NOP7 and YTM1. Within the NOP7 complex ERB1 appears to interact directly with NOP7 and YTM1. The NOP7 complex also associates with the 66S pre-ribosome.</text>
</comment>
<dbReference type="Proteomes" id="UP000799750">
    <property type="component" value="Unassembled WGS sequence"/>
</dbReference>
<dbReference type="GO" id="GO:0005654">
    <property type="term" value="C:nucleoplasm"/>
    <property type="evidence" value="ECO:0007669"/>
    <property type="project" value="UniProtKB-SubCell"/>
</dbReference>
<dbReference type="SMART" id="SM01035">
    <property type="entry name" value="BOP1NT"/>
    <property type="match status" value="1"/>
</dbReference>
<evidence type="ECO:0000256" key="1">
    <source>
        <dbReference type="ARBA" id="ARBA00022517"/>
    </source>
</evidence>
<feature type="compositionally biased region" description="Acidic residues" evidence="8">
    <location>
        <begin position="39"/>
        <end position="81"/>
    </location>
</feature>
<dbReference type="AlphaFoldDB" id="A0A6A6QWB3"/>
<dbReference type="GO" id="GO:0043021">
    <property type="term" value="F:ribonucleoprotein complex binding"/>
    <property type="evidence" value="ECO:0007669"/>
    <property type="project" value="UniProtKB-UniRule"/>
</dbReference>
<name>A0A6A6QWB3_9PEZI</name>
<evidence type="ECO:0000256" key="6">
    <source>
        <dbReference type="HAMAP-Rule" id="MF_03027"/>
    </source>
</evidence>
<feature type="domain" description="BOP1 N-terminal" evidence="9">
    <location>
        <begin position="184"/>
        <end position="444"/>
    </location>
</feature>
<dbReference type="InterPro" id="IPR028598">
    <property type="entry name" value="BOP1/Erb1"/>
</dbReference>
<evidence type="ECO:0000256" key="3">
    <source>
        <dbReference type="ARBA" id="ARBA00022574"/>
    </source>
</evidence>
<dbReference type="InterPro" id="IPR019775">
    <property type="entry name" value="WD40_repeat_CS"/>
</dbReference>
<dbReference type="SMART" id="SM00320">
    <property type="entry name" value="WD40"/>
    <property type="match status" value="5"/>
</dbReference>
<evidence type="ECO:0000313" key="11">
    <source>
        <dbReference type="Proteomes" id="UP000799750"/>
    </source>
</evidence>
<evidence type="ECO:0000256" key="5">
    <source>
        <dbReference type="ARBA" id="ARBA00023242"/>
    </source>
</evidence>
<comment type="subcellular location">
    <subcellularLocation>
        <location evidence="6">Nucleus</location>
        <location evidence="6">Nucleolus</location>
    </subcellularLocation>
    <subcellularLocation>
        <location evidence="6">Nucleus</location>
        <location evidence="6">Nucleoplasm</location>
    </subcellularLocation>
</comment>
<reference evidence="10" key="1">
    <citation type="journal article" date="2020" name="Stud. Mycol.">
        <title>101 Dothideomycetes genomes: a test case for predicting lifestyles and emergence of pathogens.</title>
        <authorList>
            <person name="Haridas S."/>
            <person name="Albert R."/>
            <person name="Binder M."/>
            <person name="Bloem J."/>
            <person name="Labutti K."/>
            <person name="Salamov A."/>
            <person name="Andreopoulos B."/>
            <person name="Baker S."/>
            <person name="Barry K."/>
            <person name="Bills G."/>
            <person name="Bluhm B."/>
            <person name="Cannon C."/>
            <person name="Castanera R."/>
            <person name="Culley D."/>
            <person name="Daum C."/>
            <person name="Ezra D."/>
            <person name="Gonzalez J."/>
            <person name="Henrissat B."/>
            <person name="Kuo A."/>
            <person name="Liang C."/>
            <person name="Lipzen A."/>
            <person name="Lutzoni F."/>
            <person name="Magnuson J."/>
            <person name="Mondo S."/>
            <person name="Nolan M."/>
            <person name="Ohm R."/>
            <person name="Pangilinan J."/>
            <person name="Park H.-J."/>
            <person name="Ramirez L."/>
            <person name="Alfaro M."/>
            <person name="Sun H."/>
            <person name="Tritt A."/>
            <person name="Yoshinaga Y."/>
            <person name="Zwiers L.-H."/>
            <person name="Turgeon B."/>
            <person name="Goodwin S."/>
            <person name="Spatafora J."/>
            <person name="Crous P."/>
            <person name="Grigoriev I."/>
        </authorList>
    </citation>
    <scope>NUCLEOTIDE SEQUENCE</scope>
    <source>
        <strain evidence="10">CBS 269.34</strain>
    </source>
</reference>
<dbReference type="PANTHER" id="PTHR17605:SF0">
    <property type="entry name" value="RIBOSOME BIOGENESIS PROTEIN BOP1"/>
    <property type="match status" value="1"/>
</dbReference>
<comment type="similarity">
    <text evidence="6">Belongs to the WD repeat BOP1/ERB1 family.</text>
</comment>